<organism evidence="10 11">
    <name type="scientific">candidate division WOR-3 bacterium</name>
    <dbReference type="NCBI Taxonomy" id="2052148"/>
    <lineage>
        <taxon>Bacteria</taxon>
        <taxon>Bacteria division WOR-3</taxon>
    </lineage>
</organism>
<evidence type="ECO:0000256" key="1">
    <source>
        <dbReference type="ARBA" id="ARBA00004370"/>
    </source>
</evidence>
<keyword evidence="6 9" id="KW-1133">Transmembrane helix</keyword>
<dbReference type="GO" id="GO:0009306">
    <property type="term" value="P:protein secretion"/>
    <property type="evidence" value="ECO:0007669"/>
    <property type="project" value="UniProtKB-UniRule"/>
</dbReference>
<dbReference type="InterPro" id="IPR038379">
    <property type="entry name" value="SecE_sf"/>
</dbReference>
<dbReference type="PANTHER" id="PTHR33910:SF1">
    <property type="entry name" value="PROTEIN TRANSLOCASE SUBUNIT SECE"/>
    <property type="match status" value="1"/>
</dbReference>
<dbReference type="GO" id="GO:0008320">
    <property type="term" value="F:protein transmembrane transporter activity"/>
    <property type="evidence" value="ECO:0007669"/>
    <property type="project" value="UniProtKB-UniRule"/>
</dbReference>
<dbReference type="HAMAP" id="MF_00422">
    <property type="entry name" value="SecE"/>
    <property type="match status" value="1"/>
</dbReference>
<comment type="similarity">
    <text evidence="9">Belongs to the SecE/SEC61-gamma family.</text>
</comment>
<evidence type="ECO:0000256" key="9">
    <source>
        <dbReference type="HAMAP-Rule" id="MF_00422"/>
    </source>
</evidence>
<keyword evidence="2 9" id="KW-0813">Transport</keyword>
<comment type="function">
    <text evidence="9">Essential subunit of the Sec protein translocation channel SecYEG. Clamps together the 2 halves of SecY. May contact the channel plug during translocation.</text>
</comment>
<evidence type="ECO:0000256" key="6">
    <source>
        <dbReference type="ARBA" id="ARBA00022989"/>
    </source>
</evidence>
<protein>
    <recommendedName>
        <fullName evidence="9">Protein translocase subunit SecE</fullName>
    </recommendedName>
</protein>
<name>A0A9D5QCV1_UNCW3</name>
<dbReference type="Gene3D" id="1.20.5.1030">
    <property type="entry name" value="Preprotein translocase secy subunit"/>
    <property type="match status" value="1"/>
</dbReference>
<comment type="caution">
    <text evidence="10">The sequence shown here is derived from an EMBL/GenBank/DDBJ whole genome shotgun (WGS) entry which is preliminary data.</text>
</comment>
<evidence type="ECO:0000256" key="7">
    <source>
        <dbReference type="ARBA" id="ARBA00023010"/>
    </source>
</evidence>
<dbReference type="GO" id="GO:0005886">
    <property type="term" value="C:plasma membrane"/>
    <property type="evidence" value="ECO:0007669"/>
    <property type="project" value="UniProtKB-SubCell"/>
</dbReference>
<evidence type="ECO:0000313" key="11">
    <source>
        <dbReference type="Proteomes" id="UP000630660"/>
    </source>
</evidence>
<gene>
    <name evidence="9 10" type="primary">secE</name>
    <name evidence="10" type="ORF">GF359_04400</name>
</gene>
<keyword evidence="7 9" id="KW-0811">Translocation</keyword>
<dbReference type="InterPro" id="IPR001901">
    <property type="entry name" value="Translocase_SecE/Sec61-g"/>
</dbReference>
<proteinExistence type="inferred from homology"/>
<dbReference type="Pfam" id="PF00584">
    <property type="entry name" value="SecE"/>
    <property type="match status" value="1"/>
</dbReference>
<dbReference type="PANTHER" id="PTHR33910">
    <property type="entry name" value="PROTEIN TRANSLOCASE SUBUNIT SECE"/>
    <property type="match status" value="1"/>
</dbReference>
<sequence>MWTKLKEFVKGVVAELKKVSWASRRELVGATGAVLVLTIIMTLFVFGMDQLFNWLLALLIKAFG</sequence>
<comment type="subunit">
    <text evidence="9">Component of the Sec protein translocase complex. Heterotrimer consisting of SecY, SecE and SecG subunits. The heterotrimers can form oligomers, although 1 heterotrimer is thought to be able to translocate proteins. Interacts with the ribosome. Interacts with SecDF, and other proteins may be involved. Interacts with SecA.</text>
</comment>
<reference evidence="10" key="1">
    <citation type="submission" date="2019-11" db="EMBL/GenBank/DDBJ databases">
        <title>Microbial mats filling the niche in hypersaline microbial mats.</title>
        <authorList>
            <person name="Wong H.L."/>
            <person name="Macleod F.I."/>
            <person name="White R.A. III"/>
            <person name="Burns B.P."/>
        </authorList>
    </citation>
    <scope>NUCLEOTIDE SEQUENCE</scope>
    <source>
        <strain evidence="10">Bin_327</strain>
    </source>
</reference>
<comment type="subcellular location">
    <subcellularLocation>
        <location evidence="9">Cell membrane</location>
        <topology evidence="9">Single-pass membrane protein</topology>
    </subcellularLocation>
    <subcellularLocation>
        <location evidence="1">Membrane</location>
    </subcellularLocation>
</comment>
<keyword evidence="4 9" id="KW-0812">Transmembrane</keyword>
<keyword evidence="3 9" id="KW-1003">Cell membrane</keyword>
<dbReference type="InterPro" id="IPR005807">
    <property type="entry name" value="SecE_bac"/>
</dbReference>
<dbReference type="Proteomes" id="UP000630660">
    <property type="component" value="Unassembled WGS sequence"/>
</dbReference>
<dbReference type="AlphaFoldDB" id="A0A9D5QCV1"/>
<evidence type="ECO:0000313" key="10">
    <source>
        <dbReference type="EMBL" id="MBD3364437.1"/>
    </source>
</evidence>
<evidence type="ECO:0000256" key="3">
    <source>
        <dbReference type="ARBA" id="ARBA00022475"/>
    </source>
</evidence>
<keyword evidence="5 9" id="KW-0653">Protein transport</keyword>
<evidence type="ECO:0000256" key="8">
    <source>
        <dbReference type="ARBA" id="ARBA00023136"/>
    </source>
</evidence>
<accession>A0A9D5QCV1</accession>
<evidence type="ECO:0000256" key="2">
    <source>
        <dbReference type="ARBA" id="ARBA00022448"/>
    </source>
</evidence>
<evidence type="ECO:0000256" key="4">
    <source>
        <dbReference type="ARBA" id="ARBA00022692"/>
    </source>
</evidence>
<dbReference type="NCBIfam" id="TIGR00964">
    <property type="entry name" value="secE_bact"/>
    <property type="match status" value="1"/>
</dbReference>
<dbReference type="GO" id="GO:0043952">
    <property type="term" value="P:protein transport by the Sec complex"/>
    <property type="evidence" value="ECO:0007669"/>
    <property type="project" value="UniProtKB-UniRule"/>
</dbReference>
<dbReference type="GO" id="GO:0006605">
    <property type="term" value="P:protein targeting"/>
    <property type="evidence" value="ECO:0007669"/>
    <property type="project" value="UniProtKB-UniRule"/>
</dbReference>
<evidence type="ECO:0000256" key="5">
    <source>
        <dbReference type="ARBA" id="ARBA00022927"/>
    </source>
</evidence>
<dbReference type="EMBL" id="WJKJ01000143">
    <property type="protein sequence ID" value="MBD3364437.1"/>
    <property type="molecule type" value="Genomic_DNA"/>
</dbReference>
<keyword evidence="8 9" id="KW-0472">Membrane</keyword>
<feature type="transmembrane region" description="Helical" evidence="9">
    <location>
        <begin position="27"/>
        <end position="48"/>
    </location>
</feature>
<dbReference type="GO" id="GO:0065002">
    <property type="term" value="P:intracellular protein transmembrane transport"/>
    <property type="evidence" value="ECO:0007669"/>
    <property type="project" value="UniProtKB-UniRule"/>
</dbReference>